<evidence type="ECO:0000313" key="7">
    <source>
        <dbReference type="EMBL" id="EMA38798.1"/>
    </source>
</evidence>
<evidence type="ECO:0000256" key="2">
    <source>
        <dbReference type="ARBA" id="ARBA00022723"/>
    </source>
</evidence>
<name>M0M035_9EURY</name>
<keyword evidence="1" id="KW-0645">Protease</keyword>
<dbReference type="InterPro" id="IPR006026">
    <property type="entry name" value="Peptidase_Metallo"/>
</dbReference>
<dbReference type="Pfam" id="PF00413">
    <property type="entry name" value="Peptidase_M10"/>
    <property type="match status" value="1"/>
</dbReference>
<dbReference type="GO" id="GO:0004222">
    <property type="term" value="F:metalloendopeptidase activity"/>
    <property type="evidence" value="ECO:0007669"/>
    <property type="project" value="InterPro"/>
</dbReference>
<dbReference type="EMBL" id="AOMB01000023">
    <property type="protein sequence ID" value="EMA38798.1"/>
    <property type="molecule type" value="Genomic_DNA"/>
</dbReference>
<evidence type="ECO:0000256" key="5">
    <source>
        <dbReference type="SAM" id="MobiDB-lite"/>
    </source>
</evidence>
<evidence type="ECO:0000256" key="1">
    <source>
        <dbReference type="ARBA" id="ARBA00022670"/>
    </source>
</evidence>
<dbReference type="SUPFAM" id="SSF55486">
    <property type="entry name" value="Metalloproteases ('zincins'), catalytic domain"/>
    <property type="match status" value="2"/>
</dbReference>
<dbReference type="eggNOG" id="arCOG04994">
    <property type="taxonomic scope" value="Archaea"/>
</dbReference>
<organism evidence="7 8">
    <name type="scientific">Halococcus hamelinensis 100A6</name>
    <dbReference type="NCBI Taxonomy" id="1132509"/>
    <lineage>
        <taxon>Archaea</taxon>
        <taxon>Methanobacteriati</taxon>
        <taxon>Methanobacteriota</taxon>
        <taxon>Stenosarchaea group</taxon>
        <taxon>Halobacteria</taxon>
        <taxon>Halobacteriales</taxon>
        <taxon>Halococcaceae</taxon>
        <taxon>Halococcus</taxon>
    </lineage>
</organism>
<dbReference type="InterPro" id="IPR001818">
    <property type="entry name" value="Pept_M10_metallopeptidase"/>
</dbReference>
<sequence>MGFSGDSLPRPVAGFAGDPDNPYPSENLTVAVEANATDRDFVPLVREALDRWEANDERYLNYTVNATVVPNATDPDIRVSFTPALSTCGDVDHAAGCAPMITNPTQTADTVGVSALDNLSDDSTVHVVEHELGHAFGLGHDDEPQSVMAPRTTLRALPQPNATDRALAWDDPTLAVYLVNATPATREQIRHALAYYDRGADGTVPENVSFQRTRNLTEADVVVRFAPSSACGSRRGSCGSVFGTDSDGDGALERYERVDITLTDLETDVVGWHVARWLGLGFGIEDESAYPPALAVTTPNDQRAGEWWR</sequence>
<comment type="caution">
    <text evidence="7">The sequence shown here is derived from an EMBL/GenBank/DDBJ whole genome shotgun (WGS) entry which is preliminary data.</text>
</comment>
<dbReference type="GO" id="GO:0006508">
    <property type="term" value="P:proteolysis"/>
    <property type="evidence" value="ECO:0007669"/>
    <property type="project" value="UniProtKB-KW"/>
</dbReference>
<evidence type="ECO:0000256" key="3">
    <source>
        <dbReference type="ARBA" id="ARBA00022801"/>
    </source>
</evidence>
<dbReference type="InterPro" id="IPR024079">
    <property type="entry name" value="MetalloPept_cat_dom_sf"/>
</dbReference>
<gene>
    <name evidence="7" type="ORF">C447_08248</name>
</gene>
<protein>
    <submittedName>
        <fullName evidence="7">Matrixin</fullName>
    </submittedName>
</protein>
<dbReference type="Proteomes" id="UP000011566">
    <property type="component" value="Unassembled WGS sequence"/>
</dbReference>
<keyword evidence="2" id="KW-0479">Metal-binding</keyword>
<feature type="region of interest" description="Disordered" evidence="5">
    <location>
        <begin position="1"/>
        <end position="25"/>
    </location>
</feature>
<dbReference type="PATRIC" id="fig|1132509.6.peg.1868"/>
<feature type="domain" description="Peptidase metallopeptidase" evidence="6">
    <location>
        <begin position="19"/>
        <end position="181"/>
    </location>
</feature>
<evidence type="ECO:0000259" key="6">
    <source>
        <dbReference type="SMART" id="SM00235"/>
    </source>
</evidence>
<reference evidence="7 8" key="1">
    <citation type="journal article" date="2014" name="PLoS Genet.">
        <title>Phylogenetically driven sequencing of extremely halophilic archaea reveals strategies for static and dynamic osmo-response.</title>
        <authorList>
            <person name="Becker E.A."/>
            <person name="Seitzer P.M."/>
            <person name="Tritt A."/>
            <person name="Larsen D."/>
            <person name="Krusor M."/>
            <person name="Yao A.I."/>
            <person name="Wu D."/>
            <person name="Madern D."/>
            <person name="Eisen J.A."/>
            <person name="Darling A.E."/>
            <person name="Facciotti M.T."/>
        </authorList>
    </citation>
    <scope>NUCLEOTIDE SEQUENCE [LARGE SCALE GENOMIC DNA]</scope>
    <source>
        <strain evidence="7 8">100A6</strain>
    </source>
</reference>
<evidence type="ECO:0000256" key="4">
    <source>
        <dbReference type="ARBA" id="ARBA00022833"/>
    </source>
</evidence>
<keyword evidence="4" id="KW-0862">Zinc</keyword>
<dbReference type="AlphaFoldDB" id="M0M035"/>
<dbReference type="GO" id="GO:0008270">
    <property type="term" value="F:zinc ion binding"/>
    <property type="evidence" value="ECO:0007669"/>
    <property type="project" value="InterPro"/>
</dbReference>
<keyword evidence="8" id="KW-1185">Reference proteome</keyword>
<dbReference type="Gene3D" id="3.40.390.10">
    <property type="entry name" value="Collagenase (Catalytic Domain)"/>
    <property type="match status" value="1"/>
</dbReference>
<accession>M0M035</accession>
<proteinExistence type="predicted"/>
<evidence type="ECO:0000313" key="8">
    <source>
        <dbReference type="Proteomes" id="UP000011566"/>
    </source>
</evidence>
<dbReference type="GO" id="GO:0031012">
    <property type="term" value="C:extracellular matrix"/>
    <property type="evidence" value="ECO:0007669"/>
    <property type="project" value="InterPro"/>
</dbReference>
<keyword evidence="3" id="KW-0378">Hydrolase</keyword>
<dbReference type="SMART" id="SM00235">
    <property type="entry name" value="ZnMc"/>
    <property type="match status" value="1"/>
</dbReference>